<accession>A0A2W1LN19</accession>
<evidence type="ECO:0000313" key="5">
    <source>
        <dbReference type="Proteomes" id="UP000249522"/>
    </source>
</evidence>
<dbReference type="InterPro" id="IPR052193">
    <property type="entry name" value="Peptidase_C59"/>
</dbReference>
<dbReference type="InterPro" id="IPR029055">
    <property type="entry name" value="Ntn_hydrolases_N"/>
</dbReference>
<dbReference type="Proteomes" id="UP000249522">
    <property type="component" value="Unassembled WGS sequence"/>
</dbReference>
<dbReference type="PANTHER" id="PTHR35527:SF2">
    <property type="entry name" value="HYDROLASE"/>
    <property type="match status" value="1"/>
</dbReference>
<dbReference type="Gene3D" id="3.60.60.10">
    <property type="entry name" value="Penicillin V Acylase, Chain A"/>
    <property type="match status" value="1"/>
</dbReference>
<dbReference type="PANTHER" id="PTHR35527">
    <property type="entry name" value="CHOLOYLGLYCINE HYDROLASE"/>
    <property type="match status" value="1"/>
</dbReference>
<dbReference type="RefSeq" id="WP_111149529.1">
    <property type="nucleotide sequence ID" value="NZ_QKRB01000058.1"/>
</dbReference>
<dbReference type="InterPro" id="IPR029132">
    <property type="entry name" value="CBAH/NAAA_C"/>
</dbReference>
<gene>
    <name evidence="4" type="ORF">DNH61_24410</name>
</gene>
<evidence type="ECO:0000256" key="1">
    <source>
        <dbReference type="ARBA" id="ARBA00006625"/>
    </source>
</evidence>
<dbReference type="GO" id="GO:0016787">
    <property type="term" value="F:hydrolase activity"/>
    <property type="evidence" value="ECO:0007669"/>
    <property type="project" value="UniProtKB-KW"/>
</dbReference>
<dbReference type="EMBL" id="QKRB01000058">
    <property type="protein sequence ID" value="PZD93191.1"/>
    <property type="molecule type" value="Genomic_DNA"/>
</dbReference>
<dbReference type="AlphaFoldDB" id="A0A2W1LN19"/>
<proteinExistence type="inferred from homology"/>
<comment type="similarity">
    <text evidence="1">Belongs to the peptidase C59 family.</text>
</comment>
<comment type="caution">
    <text evidence="4">The sequence shown here is derived from an EMBL/GenBank/DDBJ whole genome shotgun (WGS) entry which is preliminary data.</text>
</comment>
<dbReference type="OrthoDB" id="8617387at2"/>
<evidence type="ECO:0000313" key="4">
    <source>
        <dbReference type="EMBL" id="PZD93191.1"/>
    </source>
</evidence>
<sequence>MSTAVYINHSSWDYLGKNQDVPYDGAYFFTNPKGLMKSAMIMPPDLPMEWVSKYGSLTVSQIGKELPHGGMNEAGLVVEQTTLWPSTYPQDQNKPAIGELQWIQLMLDTCASVEEVIDTAASVRIVNPTSRLHYMVCDRTGRNAIVEFMQETPTIYQGETLSVPVMTNTSYPAAVQYLDNGDGQWLMDLDQYDRDSMERFIRAAAYLEKPSAEIGFALDLLKAAAREDTAFSLIYDMKNLEVHYTSKRHPDLKKTSLQEMDFSSASPIVINLQQSGECLPEPYSPALNRSIVESFFRSPELTAAFGWNITDNMISYIAFTPDTYEFTE</sequence>
<evidence type="ECO:0000259" key="3">
    <source>
        <dbReference type="Pfam" id="PF02275"/>
    </source>
</evidence>
<organism evidence="4 5">
    <name type="scientific">Paenibacillus sambharensis</name>
    <dbReference type="NCBI Taxonomy" id="1803190"/>
    <lineage>
        <taxon>Bacteria</taxon>
        <taxon>Bacillati</taxon>
        <taxon>Bacillota</taxon>
        <taxon>Bacilli</taxon>
        <taxon>Bacillales</taxon>
        <taxon>Paenibacillaceae</taxon>
        <taxon>Paenibacillus</taxon>
    </lineage>
</organism>
<feature type="domain" description="Choloylglycine hydrolase/NAAA C-terminal" evidence="3">
    <location>
        <begin position="68"/>
        <end position="180"/>
    </location>
</feature>
<keyword evidence="2" id="KW-0378">Hydrolase</keyword>
<dbReference type="Pfam" id="PF02275">
    <property type="entry name" value="CBAH"/>
    <property type="match status" value="1"/>
</dbReference>
<dbReference type="SUPFAM" id="SSF56235">
    <property type="entry name" value="N-terminal nucleophile aminohydrolases (Ntn hydrolases)"/>
    <property type="match status" value="1"/>
</dbReference>
<reference evidence="4 5" key="1">
    <citation type="submission" date="2018-06" db="EMBL/GenBank/DDBJ databases">
        <title>Paenibacillus imtechensis sp. nov.</title>
        <authorList>
            <person name="Pinnaka A.K."/>
            <person name="Singh H."/>
            <person name="Kaur M."/>
        </authorList>
    </citation>
    <scope>NUCLEOTIDE SEQUENCE [LARGE SCALE GENOMIC DNA]</scope>
    <source>
        <strain evidence="4 5">SMB1</strain>
    </source>
</reference>
<protein>
    <recommendedName>
        <fullName evidence="3">Choloylglycine hydrolase/NAAA C-terminal domain-containing protein</fullName>
    </recommendedName>
</protein>
<keyword evidence="5" id="KW-1185">Reference proteome</keyword>
<name>A0A2W1LN19_9BACL</name>
<evidence type="ECO:0000256" key="2">
    <source>
        <dbReference type="ARBA" id="ARBA00022801"/>
    </source>
</evidence>